<name>A0A2A6BX95_PRIPA</name>
<dbReference type="AlphaFoldDB" id="A0A2A6BX95"/>
<accession>A0A2A6BX95</accession>
<gene>
    <name evidence="1" type="primary">WBGene00280932</name>
</gene>
<dbReference type="PANTHER" id="PTHR37433:SF19">
    <property type="entry name" value="ACTIVIN_RECP DOMAIN-CONTAINING PROTEIN"/>
    <property type="match status" value="1"/>
</dbReference>
<evidence type="ECO:0000313" key="1">
    <source>
        <dbReference type="EnsemblMetazoa" id="PPA42563.1"/>
    </source>
</evidence>
<evidence type="ECO:0000313" key="2">
    <source>
        <dbReference type="Proteomes" id="UP000005239"/>
    </source>
</evidence>
<sequence>MWAGNELIANVTTEKCTSGICSYTNDTSRRICQDFVQPPIFYSLYPEIIFVDQSSRIEMHHTSNKPVLVPTSSLLASCRKYNGNPCEPQYYIEERSGNYTRNARLAVACYTHSDESTDTIFVCYGQACYVNHFNGTTTRGCFDYVFDVEWAYGNLQFQYLLEDRRTQKITFHKFLLLEYYLCSYDYCNFDNFSTKFAVFDKSNSSHCVQFLGVLIIGMCIFFKR</sequence>
<organism evidence="1 2">
    <name type="scientific">Pristionchus pacificus</name>
    <name type="common">Parasitic nematode worm</name>
    <dbReference type="NCBI Taxonomy" id="54126"/>
    <lineage>
        <taxon>Eukaryota</taxon>
        <taxon>Metazoa</taxon>
        <taxon>Ecdysozoa</taxon>
        <taxon>Nematoda</taxon>
        <taxon>Chromadorea</taxon>
        <taxon>Rhabditida</taxon>
        <taxon>Rhabditina</taxon>
        <taxon>Diplogasteromorpha</taxon>
        <taxon>Diplogasteroidea</taxon>
        <taxon>Neodiplogasteridae</taxon>
        <taxon>Pristionchus</taxon>
    </lineage>
</organism>
<keyword evidence="2" id="KW-1185">Reference proteome</keyword>
<dbReference type="Proteomes" id="UP000005239">
    <property type="component" value="Unassembled WGS sequence"/>
</dbReference>
<protein>
    <submittedName>
        <fullName evidence="1">Uncharacterized protein</fullName>
    </submittedName>
</protein>
<dbReference type="PANTHER" id="PTHR37433">
    <property type="entry name" value="PROTEIN CBG25136-RELATED"/>
    <property type="match status" value="1"/>
</dbReference>
<accession>A0A8R1YX26</accession>
<reference evidence="1" key="2">
    <citation type="submission" date="2022-06" db="UniProtKB">
        <authorList>
            <consortium name="EnsemblMetazoa"/>
        </authorList>
    </citation>
    <scope>IDENTIFICATION</scope>
    <source>
        <strain evidence="1">PS312</strain>
    </source>
</reference>
<proteinExistence type="predicted"/>
<reference evidence="2" key="1">
    <citation type="journal article" date="2008" name="Nat. Genet.">
        <title>The Pristionchus pacificus genome provides a unique perspective on nematode lifestyle and parasitism.</title>
        <authorList>
            <person name="Dieterich C."/>
            <person name="Clifton S.W."/>
            <person name="Schuster L.N."/>
            <person name="Chinwalla A."/>
            <person name="Delehaunty K."/>
            <person name="Dinkelacker I."/>
            <person name="Fulton L."/>
            <person name="Fulton R."/>
            <person name="Godfrey J."/>
            <person name="Minx P."/>
            <person name="Mitreva M."/>
            <person name="Roeseler W."/>
            <person name="Tian H."/>
            <person name="Witte H."/>
            <person name="Yang S.P."/>
            <person name="Wilson R.K."/>
            <person name="Sommer R.J."/>
        </authorList>
    </citation>
    <scope>NUCLEOTIDE SEQUENCE [LARGE SCALE GENOMIC DNA]</scope>
    <source>
        <strain evidence="2">PS312</strain>
    </source>
</reference>
<dbReference type="EnsemblMetazoa" id="PPA42563.1">
    <property type="protein sequence ID" value="PPA42563.1"/>
    <property type="gene ID" value="WBGene00280932"/>
</dbReference>